<organism evidence="1 2">
    <name type="scientific">Fimbriiglobus ruber</name>
    <dbReference type="NCBI Taxonomy" id="1908690"/>
    <lineage>
        <taxon>Bacteria</taxon>
        <taxon>Pseudomonadati</taxon>
        <taxon>Planctomycetota</taxon>
        <taxon>Planctomycetia</taxon>
        <taxon>Gemmatales</taxon>
        <taxon>Gemmataceae</taxon>
        <taxon>Fimbriiglobus</taxon>
    </lineage>
</organism>
<reference evidence="2" key="1">
    <citation type="submission" date="2017-06" db="EMBL/GenBank/DDBJ databases">
        <title>Genome analysis of Fimbriiglobus ruber SP5, the first member of the order Planctomycetales with confirmed chitinolytic capability.</title>
        <authorList>
            <person name="Ravin N.V."/>
            <person name="Rakitin A.L."/>
            <person name="Ivanova A.A."/>
            <person name="Beletsky A.V."/>
            <person name="Kulichevskaya I.S."/>
            <person name="Mardanov A.V."/>
            <person name="Dedysh S.N."/>
        </authorList>
    </citation>
    <scope>NUCLEOTIDE SEQUENCE [LARGE SCALE GENOMIC DNA]</scope>
    <source>
        <strain evidence="2">SP5</strain>
    </source>
</reference>
<dbReference type="Pfam" id="PF13692">
    <property type="entry name" value="Glyco_trans_1_4"/>
    <property type="match status" value="1"/>
</dbReference>
<dbReference type="AlphaFoldDB" id="A0A225DIY5"/>
<dbReference type="CDD" id="cd03801">
    <property type="entry name" value="GT4_PimA-like"/>
    <property type="match status" value="1"/>
</dbReference>
<proteinExistence type="predicted"/>
<keyword evidence="2" id="KW-1185">Reference proteome</keyword>
<name>A0A225DIY5_9BACT</name>
<dbReference type="PANTHER" id="PTHR46656:SF3">
    <property type="entry name" value="PUTATIVE-RELATED"/>
    <property type="match status" value="1"/>
</dbReference>
<protein>
    <submittedName>
        <fullName evidence="1">Glycosyl transferase family 1 protein-like</fullName>
    </submittedName>
</protein>
<dbReference type="OrthoDB" id="267399at2"/>
<evidence type="ECO:0000313" key="2">
    <source>
        <dbReference type="Proteomes" id="UP000214646"/>
    </source>
</evidence>
<dbReference type="SUPFAM" id="SSF53756">
    <property type="entry name" value="UDP-Glycosyltransferase/glycogen phosphorylase"/>
    <property type="match status" value="1"/>
</dbReference>
<dbReference type="InterPro" id="IPR029044">
    <property type="entry name" value="Nucleotide-diphossugar_trans"/>
</dbReference>
<dbReference type="Gene3D" id="3.90.550.10">
    <property type="entry name" value="Spore Coat Polysaccharide Biosynthesis Protein SpsA, Chain A"/>
    <property type="match status" value="1"/>
</dbReference>
<dbReference type="RefSeq" id="WP_088256542.1">
    <property type="nucleotide sequence ID" value="NZ_NIDE01000009.1"/>
</dbReference>
<evidence type="ECO:0000313" key="1">
    <source>
        <dbReference type="EMBL" id="OWK39664.1"/>
    </source>
</evidence>
<dbReference type="GO" id="GO:0016740">
    <property type="term" value="F:transferase activity"/>
    <property type="evidence" value="ECO:0007669"/>
    <property type="project" value="UniProtKB-KW"/>
</dbReference>
<dbReference type="EMBL" id="NIDE01000009">
    <property type="protein sequence ID" value="OWK39664.1"/>
    <property type="molecule type" value="Genomic_DNA"/>
</dbReference>
<dbReference type="SUPFAM" id="SSF53448">
    <property type="entry name" value="Nucleotide-diphospho-sugar transferases"/>
    <property type="match status" value="1"/>
</dbReference>
<accession>A0A225DIY5</accession>
<gene>
    <name evidence="1" type="ORF">FRUB_05554</name>
</gene>
<dbReference type="PANTHER" id="PTHR46656">
    <property type="entry name" value="PUTATIVE-RELATED"/>
    <property type="match status" value="1"/>
</dbReference>
<dbReference type="Proteomes" id="UP000214646">
    <property type="component" value="Unassembled WGS sequence"/>
</dbReference>
<sequence>MSTASPIPTSEPPGRPAPVALLTLTDLAPGAGADAVGGEPGWAVAAPHVRFTAPGLLDPGWYEVRIGAASADRFTIRKRLEVTFDPGDGDSRPAAREAFAWNRSFGETFMIRLTRPAAGVRVDVWHAEGRLTLTDFVVRRVSRPSTIARAVREKVRLTLAYRCFGPALKRGGRMLLSGRFREFGTKLLRGLTDARVMQIGGNQVGEIDGGWRRRHALPADEADRVRAAVLAMSDPPPFAVLVAVDGPTAEAAQLSAHSVRRQMYPHWHLLVAASGPPAIVADLTRTLAADPRVTVVRATASAGRAAAVAQALARTDCERIVVLPPGIELTEHALYYFAKSVQADPGIGVFGGRVAGTLATGTDAPDDGVANAVWVTKTRRLPDDVPSELTPAALGTWVTGGTEGPRSLLEPVLAYPPDGRPLLDRGRVGPAPTGKGRRLFLGADVRGIGGYDHVAFALLKGLASAGADLRMHPVAAVRADLVPPGLLPLAAPRRAGDPQLVMGPPFLVPRFGLDRASAVLTMWETDRFDPHWVSELNKSGLVIVPSQWQAGCFRADGITAPIAVAPLGFDPLVYHPVGGFPEVCTFGTAGALTAGGVRKNAQRVIDLFRRAFPTEADVRLRVKISHGSPGVETYDDPRVDVIRAALPMAELADWYRSLTAYVNASCGEGFGLHLIEAMACGRPLVTPCHTGLTAFFDPSIGYAVDYTLVPVRNEIYTGHWAEPSDDSLAAQMRRVYADRAEVERLGAASAARAKGFTWKAAGRQVVAALREYGLLPA</sequence>
<dbReference type="Gene3D" id="3.40.50.2000">
    <property type="entry name" value="Glycogen Phosphorylase B"/>
    <property type="match status" value="1"/>
</dbReference>
<comment type="caution">
    <text evidence="1">The sequence shown here is derived from an EMBL/GenBank/DDBJ whole genome shotgun (WGS) entry which is preliminary data.</text>
</comment>
<keyword evidence="1" id="KW-0808">Transferase</keyword>